<protein>
    <submittedName>
        <fullName evidence="2">Uncharacterized protein</fullName>
    </submittedName>
</protein>
<organism evidence="2 3">
    <name type="scientific">Papaver nudicaule</name>
    <name type="common">Iceland poppy</name>
    <dbReference type="NCBI Taxonomy" id="74823"/>
    <lineage>
        <taxon>Eukaryota</taxon>
        <taxon>Viridiplantae</taxon>
        <taxon>Streptophyta</taxon>
        <taxon>Embryophyta</taxon>
        <taxon>Tracheophyta</taxon>
        <taxon>Spermatophyta</taxon>
        <taxon>Magnoliopsida</taxon>
        <taxon>Ranunculales</taxon>
        <taxon>Papaveraceae</taxon>
        <taxon>Papaveroideae</taxon>
        <taxon>Papaver</taxon>
    </lineage>
</organism>
<accession>A0AA41RSU7</accession>
<feature type="compositionally biased region" description="Basic and acidic residues" evidence="1">
    <location>
        <begin position="9"/>
        <end position="32"/>
    </location>
</feature>
<feature type="non-terminal residue" evidence="2">
    <location>
        <position position="88"/>
    </location>
</feature>
<comment type="caution">
    <text evidence="2">The sequence shown here is derived from an EMBL/GenBank/DDBJ whole genome shotgun (WGS) entry which is preliminary data.</text>
</comment>
<reference evidence="2" key="1">
    <citation type="submission" date="2022-03" db="EMBL/GenBank/DDBJ databases">
        <title>A functionally conserved STORR gene fusion in Papaver species that diverged 16.8 million years ago.</title>
        <authorList>
            <person name="Catania T."/>
        </authorList>
    </citation>
    <scope>NUCLEOTIDE SEQUENCE</scope>
    <source>
        <strain evidence="2">S-191538</strain>
    </source>
</reference>
<evidence type="ECO:0000256" key="1">
    <source>
        <dbReference type="SAM" id="MobiDB-lite"/>
    </source>
</evidence>
<evidence type="ECO:0000313" key="3">
    <source>
        <dbReference type="Proteomes" id="UP001177140"/>
    </source>
</evidence>
<keyword evidence="3" id="KW-1185">Reference proteome</keyword>
<sequence>MSLWIHLGRKPDRPDRFKKIRRGKQEADHKNDNSPNSSSPGFNENAKQIDPQMKETGKGPPSAEEEDLKKSVLKIPPTSVIRQLAVAV</sequence>
<dbReference type="AlphaFoldDB" id="A0AA41RSU7"/>
<feature type="region of interest" description="Disordered" evidence="1">
    <location>
        <begin position="1"/>
        <end position="73"/>
    </location>
</feature>
<feature type="compositionally biased region" description="Polar residues" evidence="1">
    <location>
        <begin position="33"/>
        <end position="46"/>
    </location>
</feature>
<gene>
    <name evidence="2" type="ORF">MKW94_021545</name>
</gene>
<dbReference type="EMBL" id="JAJJMA010025695">
    <property type="protein sequence ID" value="MCL7023731.1"/>
    <property type="molecule type" value="Genomic_DNA"/>
</dbReference>
<name>A0AA41RSU7_PAPNU</name>
<proteinExistence type="predicted"/>
<dbReference type="Proteomes" id="UP001177140">
    <property type="component" value="Unassembled WGS sequence"/>
</dbReference>
<evidence type="ECO:0000313" key="2">
    <source>
        <dbReference type="EMBL" id="MCL7023731.1"/>
    </source>
</evidence>